<protein>
    <submittedName>
        <fullName evidence="3">Peptidase M23B</fullName>
    </submittedName>
</protein>
<dbReference type="EMBL" id="AP011749">
    <property type="protein sequence ID" value="BAL56488.1"/>
    <property type="molecule type" value="Genomic_DNA"/>
</dbReference>
<dbReference type="InterPro" id="IPR050570">
    <property type="entry name" value="Cell_wall_metabolism_enzyme"/>
</dbReference>
<proteinExistence type="predicted"/>
<dbReference type="InterPro" id="IPR011055">
    <property type="entry name" value="Dup_hybrid_motif"/>
</dbReference>
<dbReference type="CDD" id="cd12797">
    <property type="entry name" value="M23_peptidase"/>
    <property type="match status" value="1"/>
</dbReference>
<feature type="domain" description="M23ase beta-sheet core" evidence="2">
    <location>
        <begin position="63"/>
        <end position="180"/>
    </location>
</feature>
<feature type="signal peptide" evidence="1">
    <location>
        <begin position="1"/>
        <end position="19"/>
    </location>
</feature>
<evidence type="ECO:0000259" key="2">
    <source>
        <dbReference type="Pfam" id="PF01551"/>
    </source>
</evidence>
<sequence>MIARILPLLLCTLPLAVRAAAPEPVFPLDCRLGGDCWIVRLVDRDPGPGVRDLSGAVRSEDGHEGIDIAIRDLSAMIAGVAVRAPLPGTVVAVRDGEPDVPVDERGREAVKGRECGNGVRIRHENGLVSQLCHLRRGSVAVRPGDPVRAGTPVGLVGLSGLTGFPHLHLQLEREGSIVDPLEGLPQLFAGFDPRGLARLPVVVAAGVAPAAPAFADVQRGDFAVPHIPPLPVTAPALVLWVRGYWFETGDQVDFTLLGPDGGRVFATGSRIERGRQHLMHFAGRRRPPGSWTPGRYRATITVRRGGAETVREFAFEIVE</sequence>
<dbReference type="Pfam" id="PF01551">
    <property type="entry name" value="Peptidase_M23"/>
    <property type="match status" value="1"/>
</dbReference>
<reference evidence="3" key="2">
    <citation type="journal article" date="2012" name="PLoS ONE">
        <title>A Deeply Branching Thermophilic Bacterium with an Ancient Acetyl-CoA Pathway Dominates a Subsurface Ecosystem.</title>
        <authorList>
            <person name="Takami H."/>
            <person name="Noguchi H."/>
            <person name="Takaki Y."/>
            <person name="Uchiyama I."/>
            <person name="Toyoda A."/>
            <person name="Nishi S."/>
            <person name="Chee G.-J."/>
            <person name="Arai W."/>
            <person name="Nunoura T."/>
            <person name="Itoh T."/>
            <person name="Hattori M."/>
            <person name="Takai K."/>
        </authorList>
    </citation>
    <scope>NUCLEOTIDE SEQUENCE</scope>
</reference>
<dbReference type="PANTHER" id="PTHR21666:SF270">
    <property type="entry name" value="MUREIN HYDROLASE ACTIVATOR ENVC"/>
    <property type="match status" value="1"/>
</dbReference>
<evidence type="ECO:0000313" key="3">
    <source>
        <dbReference type="EMBL" id="BAL56488.1"/>
    </source>
</evidence>
<evidence type="ECO:0000256" key="1">
    <source>
        <dbReference type="SAM" id="SignalP"/>
    </source>
</evidence>
<dbReference type="SUPFAM" id="SSF51261">
    <property type="entry name" value="Duplicated hybrid motif"/>
    <property type="match status" value="1"/>
</dbReference>
<keyword evidence="1" id="KW-0732">Signal</keyword>
<dbReference type="InterPro" id="IPR016047">
    <property type="entry name" value="M23ase_b-sheet_dom"/>
</dbReference>
<feature type="chain" id="PRO_5003598329" evidence="1">
    <location>
        <begin position="20"/>
        <end position="319"/>
    </location>
</feature>
<gene>
    <name evidence="3" type="ORF">HGMM_F40A07C07</name>
</gene>
<accession>H5SK02</accession>
<dbReference type="Gene3D" id="2.70.70.10">
    <property type="entry name" value="Glucose Permease (Domain IIA)"/>
    <property type="match status" value="1"/>
</dbReference>
<dbReference type="GO" id="GO:0004222">
    <property type="term" value="F:metalloendopeptidase activity"/>
    <property type="evidence" value="ECO:0007669"/>
    <property type="project" value="TreeGrafter"/>
</dbReference>
<name>H5SK02_9PROT</name>
<dbReference type="PANTHER" id="PTHR21666">
    <property type="entry name" value="PEPTIDASE-RELATED"/>
    <property type="match status" value="1"/>
</dbReference>
<organism evidence="3">
    <name type="scientific">uncultured Alphaproteobacteria bacterium</name>
    <dbReference type="NCBI Taxonomy" id="91750"/>
    <lineage>
        <taxon>Bacteria</taxon>
        <taxon>Pseudomonadati</taxon>
        <taxon>Pseudomonadota</taxon>
        <taxon>Alphaproteobacteria</taxon>
        <taxon>environmental samples</taxon>
    </lineage>
</organism>
<dbReference type="AlphaFoldDB" id="H5SK02"/>
<reference evidence="3" key="1">
    <citation type="journal article" date="2005" name="Environ. Microbiol.">
        <title>Genetic and functional properties of uncultivated thermophilic crenarchaeotes from a subsurface gold mine as revealed by analysis of genome fragments.</title>
        <authorList>
            <person name="Nunoura T."/>
            <person name="Hirayama H."/>
            <person name="Takami H."/>
            <person name="Oida H."/>
            <person name="Nishi S."/>
            <person name="Shimamura S."/>
            <person name="Suzuki Y."/>
            <person name="Inagaki F."/>
            <person name="Takai K."/>
            <person name="Nealson K.H."/>
            <person name="Horikoshi K."/>
        </authorList>
    </citation>
    <scope>NUCLEOTIDE SEQUENCE</scope>
</reference>